<reference evidence="2 3" key="1">
    <citation type="submission" date="2018-06" db="EMBL/GenBank/DDBJ databases">
        <title>Sphaerisporangium craniellae sp. nov., isolated from a marine sponge in the South China Sea.</title>
        <authorList>
            <person name="Li L."/>
        </authorList>
    </citation>
    <scope>NUCLEOTIDE SEQUENCE [LARGE SCALE GENOMIC DNA]</scope>
    <source>
        <strain evidence="2 3">LHW63015</strain>
    </source>
</reference>
<dbReference type="AlphaFoldDB" id="A0A366LZH6"/>
<feature type="compositionally biased region" description="Acidic residues" evidence="1">
    <location>
        <begin position="34"/>
        <end position="48"/>
    </location>
</feature>
<accession>A0A366LZH6</accession>
<organism evidence="2 3">
    <name type="scientific">Spongiactinospora rosea</name>
    <dbReference type="NCBI Taxonomy" id="2248750"/>
    <lineage>
        <taxon>Bacteria</taxon>
        <taxon>Bacillati</taxon>
        <taxon>Actinomycetota</taxon>
        <taxon>Actinomycetes</taxon>
        <taxon>Streptosporangiales</taxon>
        <taxon>Streptosporangiaceae</taxon>
        <taxon>Spongiactinospora</taxon>
    </lineage>
</organism>
<evidence type="ECO:0000256" key="1">
    <source>
        <dbReference type="SAM" id="MobiDB-lite"/>
    </source>
</evidence>
<keyword evidence="3" id="KW-1185">Reference proteome</keyword>
<feature type="region of interest" description="Disordered" evidence="1">
    <location>
        <begin position="93"/>
        <end position="113"/>
    </location>
</feature>
<feature type="compositionally biased region" description="Low complexity" evidence="1">
    <location>
        <begin position="10"/>
        <end position="33"/>
    </location>
</feature>
<proteinExistence type="predicted"/>
<comment type="caution">
    <text evidence="2">The sequence shown here is derived from an EMBL/GenBank/DDBJ whole genome shotgun (WGS) entry which is preliminary data.</text>
</comment>
<dbReference type="EMBL" id="QMEY01000005">
    <property type="protein sequence ID" value="RBQ19167.1"/>
    <property type="molecule type" value="Genomic_DNA"/>
</dbReference>
<name>A0A366LZH6_9ACTN</name>
<dbReference type="Proteomes" id="UP000253303">
    <property type="component" value="Unassembled WGS sequence"/>
</dbReference>
<feature type="region of interest" description="Disordered" evidence="1">
    <location>
        <begin position="1"/>
        <end position="48"/>
    </location>
</feature>
<gene>
    <name evidence="2" type="ORF">DP939_14555</name>
</gene>
<protein>
    <submittedName>
        <fullName evidence="2">Uncharacterized protein</fullName>
    </submittedName>
</protein>
<evidence type="ECO:0000313" key="2">
    <source>
        <dbReference type="EMBL" id="RBQ19167.1"/>
    </source>
</evidence>
<sequence>MSASLAAGCTTTTATTATTSTFTPTPAPVAVEPPSEEAEDVEDDTESDDERFIEICVREKTRVRVGYRPCDDARPGYAWYFVPLSARVPATGTKAKKGSFEEPDDYSYRAPAKGGRGSAVMIQDIEDRVQVCVSKRTRVRVADVRCDDEKQGYSWYYIRIDGYAPAVGKKAEDGSFRSPYTDAHRVRRKGGEAAEAAIRDDDLEEDEDFEDTEPDVEDANTCTETVDGVCTDTEDGTSECRTVHWKKRWVRRCTSF</sequence>
<evidence type="ECO:0000313" key="3">
    <source>
        <dbReference type="Proteomes" id="UP000253303"/>
    </source>
</evidence>